<feature type="transmembrane region" description="Helical" evidence="1">
    <location>
        <begin position="12"/>
        <end position="45"/>
    </location>
</feature>
<sequence>MFRSIRECIFMILIFPVAMCLFFFFLFCWFGKINVVKLVLVYIVYFQF</sequence>
<protein>
    <submittedName>
        <fullName evidence="2">Uncharacterized protein</fullName>
    </submittedName>
</protein>
<proteinExistence type="predicted"/>
<name>A0A0E9W7N9_ANGAN</name>
<organism evidence="2">
    <name type="scientific">Anguilla anguilla</name>
    <name type="common">European freshwater eel</name>
    <name type="synonym">Muraena anguilla</name>
    <dbReference type="NCBI Taxonomy" id="7936"/>
    <lineage>
        <taxon>Eukaryota</taxon>
        <taxon>Metazoa</taxon>
        <taxon>Chordata</taxon>
        <taxon>Craniata</taxon>
        <taxon>Vertebrata</taxon>
        <taxon>Euteleostomi</taxon>
        <taxon>Actinopterygii</taxon>
        <taxon>Neopterygii</taxon>
        <taxon>Teleostei</taxon>
        <taxon>Anguilliformes</taxon>
        <taxon>Anguillidae</taxon>
        <taxon>Anguilla</taxon>
    </lineage>
</organism>
<evidence type="ECO:0000313" key="2">
    <source>
        <dbReference type="EMBL" id="JAH85605.1"/>
    </source>
</evidence>
<reference evidence="2" key="1">
    <citation type="submission" date="2014-11" db="EMBL/GenBank/DDBJ databases">
        <authorList>
            <person name="Amaro Gonzalez C."/>
        </authorList>
    </citation>
    <scope>NUCLEOTIDE SEQUENCE</scope>
</reference>
<keyword evidence="1" id="KW-1133">Transmembrane helix</keyword>
<keyword evidence="1" id="KW-0472">Membrane</keyword>
<accession>A0A0E9W7N9</accession>
<evidence type="ECO:0000256" key="1">
    <source>
        <dbReference type="SAM" id="Phobius"/>
    </source>
</evidence>
<reference evidence="2" key="2">
    <citation type="journal article" date="2015" name="Fish Shellfish Immunol.">
        <title>Early steps in the European eel (Anguilla anguilla)-Vibrio vulnificus interaction in the gills: Role of the RtxA13 toxin.</title>
        <authorList>
            <person name="Callol A."/>
            <person name="Pajuelo D."/>
            <person name="Ebbesson L."/>
            <person name="Teles M."/>
            <person name="MacKenzie S."/>
            <person name="Amaro C."/>
        </authorList>
    </citation>
    <scope>NUCLEOTIDE SEQUENCE</scope>
</reference>
<dbReference type="EMBL" id="GBXM01022972">
    <property type="protein sequence ID" value="JAH85605.1"/>
    <property type="molecule type" value="Transcribed_RNA"/>
</dbReference>
<keyword evidence="1" id="KW-0812">Transmembrane</keyword>
<dbReference type="AlphaFoldDB" id="A0A0E9W7N9"/>